<dbReference type="InterPro" id="IPR045122">
    <property type="entry name" value="Csc1-like"/>
</dbReference>
<feature type="transmembrane region" description="Helical" evidence="1">
    <location>
        <begin position="85"/>
        <end position="108"/>
    </location>
</feature>
<dbReference type="AlphaFoldDB" id="A0A1Y2I5D0"/>
<evidence type="ECO:0000256" key="1">
    <source>
        <dbReference type="SAM" id="Phobius"/>
    </source>
</evidence>
<evidence type="ECO:0000313" key="5">
    <source>
        <dbReference type="Proteomes" id="UP000193067"/>
    </source>
</evidence>
<gene>
    <name evidence="4" type="ORF">PYCCODRAFT_1339465</name>
</gene>
<keyword evidence="5" id="KW-1185">Reference proteome</keyword>
<keyword evidence="1" id="KW-1133">Transmembrane helix</keyword>
<evidence type="ECO:0000259" key="3">
    <source>
        <dbReference type="Pfam" id="PF14703"/>
    </source>
</evidence>
<name>A0A1Y2I5D0_TRAC3</name>
<dbReference type="GO" id="GO:0005227">
    <property type="term" value="F:calcium-activated cation channel activity"/>
    <property type="evidence" value="ECO:0007669"/>
    <property type="project" value="InterPro"/>
</dbReference>
<reference evidence="4 5" key="1">
    <citation type="journal article" date="2015" name="Biotechnol. Biofuels">
        <title>Enhanced degradation of softwood versus hardwood by the white-rot fungus Pycnoporus coccineus.</title>
        <authorList>
            <person name="Couturier M."/>
            <person name="Navarro D."/>
            <person name="Chevret D."/>
            <person name="Henrissat B."/>
            <person name="Piumi F."/>
            <person name="Ruiz-Duenas F.J."/>
            <person name="Martinez A.T."/>
            <person name="Grigoriev I.V."/>
            <person name="Riley R."/>
            <person name="Lipzen A."/>
            <person name="Berrin J.G."/>
            <person name="Master E.R."/>
            <person name="Rosso M.N."/>
        </authorList>
    </citation>
    <scope>NUCLEOTIDE SEQUENCE [LARGE SCALE GENOMIC DNA]</scope>
    <source>
        <strain evidence="4 5">BRFM310</strain>
    </source>
</reference>
<dbReference type="Proteomes" id="UP000193067">
    <property type="component" value="Unassembled WGS sequence"/>
</dbReference>
<dbReference type="PANTHER" id="PTHR13018">
    <property type="entry name" value="PROBABLE MEMBRANE PROTEIN DUF221-RELATED"/>
    <property type="match status" value="1"/>
</dbReference>
<evidence type="ECO:0000313" key="4">
    <source>
        <dbReference type="EMBL" id="OSC96339.1"/>
    </source>
</evidence>
<accession>A0A1Y2I5D0</accession>
<keyword evidence="1" id="KW-0812">Transmembrane</keyword>
<dbReference type="STRING" id="1353009.A0A1Y2I5D0"/>
<feature type="domain" description="CSC1/OSCA1-like cytosolic" evidence="3">
    <location>
        <begin position="132"/>
        <end position="217"/>
    </location>
</feature>
<protein>
    <submittedName>
        <fullName evidence="4">Uncharacterized protein</fullName>
    </submittedName>
</protein>
<dbReference type="EMBL" id="KZ084188">
    <property type="protein sequence ID" value="OSC96339.1"/>
    <property type="molecule type" value="Genomic_DNA"/>
</dbReference>
<dbReference type="OrthoDB" id="2150324at2759"/>
<evidence type="ECO:0000259" key="2">
    <source>
        <dbReference type="Pfam" id="PF13967"/>
    </source>
</evidence>
<proteinExistence type="predicted"/>
<feature type="transmembrane region" description="Helical" evidence="1">
    <location>
        <begin position="58"/>
        <end position="79"/>
    </location>
</feature>
<feature type="domain" description="CSC1/OSCA1-like N-terminal transmembrane" evidence="2">
    <location>
        <begin position="2"/>
        <end position="108"/>
    </location>
</feature>
<dbReference type="Pfam" id="PF14703">
    <property type="entry name" value="PHM7_cyt"/>
    <property type="match status" value="1"/>
</dbReference>
<dbReference type="InterPro" id="IPR027815">
    <property type="entry name" value="CSC1/OSCA1-like_cyt"/>
</dbReference>
<feature type="non-terminal residue" evidence="4">
    <location>
        <position position="219"/>
    </location>
</feature>
<keyword evidence="1" id="KW-0472">Membrane</keyword>
<dbReference type="InterPro" id="IPR032880">
    <property type="entry name" value="CSC1/OSCA1-like_N"/>
</dbReference>
<dbReference type="Pfam" id="PF13967">
    <property type="entry name" value="RSN1_TM"/>
    <property type="match status" value="1"/>
</dbReference>
<organism evidence="4 5">
    <name type="scientific">Trametes coccinea (strain BRFM310)</name>
    <name type="common">Pycnoporus coccineus</name>
    <dbReference type="NCBI Taxonomy" id="1353009"/>
    <lineage>
        <taxon>Eukaryota</taxon>
        <taxon>Fungi</taxon>
        <taxon>Dikarya</taxon>
        <taxon>Basidiomycota</taxon>
        <taxon>Agaricomycotina</taxon>
        <taxon>Agaricomycetes</taxon>
        <taxon>Polyporales</taxon>
        <taxon>Polyporaceae</taxon>
        <taxon>Trametes</taxon>
    </lineage>
</organism>
<dbReference type="GO" id="GO:0005886">
    <property type="term" value="C:plasma membrane"/>
    <property type="evidence" value="ECO:0007669"/>
    <property type="project" value="TreeGrafter"/>
</dbReference>
<feature type="non-terminal residue" evidence="4">
    <location>
        <position position="1"/>
    </location>
</feature>
<sequence>IVYEPKIKYHVGNKVPPRPSDSFLGWVSPLLHTKEPELVDKIGLDAAIFLRFLRMCRWMFTAIAALTCAGRDALSMLTIRDLDKSNWIFAHVVVTYAITLTVIVIVWYHWREVVRLRRDWFRSPEYIQSFYARTLMITDVPKKLQSDEGLRAIFESVQVPYPTTSVHIGRKVGRLPDLIEYHNNAVRDLEAVLVRYLKGGKIGKKRPTVRVGGFLGCGG</sequence>
<dbReference type="PANTHER" id="PTHR13018:SF149">
    <property type="entry name" value="DOMAIN PROTEIN, PUTATIVE (AFU_ORTHOLOGUE AFUA_3G11660)-RELATED"/>
    <property type="match status" value="1"/>
</dbReference>